<proteinExistence type="predicted"/>
<organism evidence="3">
    <name type="scientific">uncultured bacterium FLS18</name>
    <dbReference type="NCBI Taxonomy" id="654935"/>
    <lineage>
        <taxon>Bacteria</taxon>
        <taxon>environmental samples</taxon>
    </lineage>
</organism>
<dbReference type="InterPro" id="IPR052893">
    <property type="entry name" value="TCS_response_regulator"/>
</dbReference>
<dbReference type="AlphaFoldDB" id="C6G410"/>
<dbReference type="PROSITE" id="PS50110">
    <property type="entry name" value="RESPONSE_REGULATORY"/>
    <property type="match status" value="1"/>
</dbReference>
<evidence type="ECO:0000313" key="3">
    <source>
        <dbReference type="EMBL" id="ACS68545.1"/>
    </source>
</evidence>
<dbReference type="GO" id="GO:0000160">
    <property type="term" value="P:phosphorelay signal transduction system"/>
    <property type="evidence" value="ECO:0007669"/>
    <property type="project" value="InterPro"/>
</dbReference>
<accession>C6G410</accession>
<keyword evidence="1" id="KW-0597">Phosphoprotein</keyword>
<dbReference type="EMBL" id="FJ483469">
    <property type="protein sequence ID" value="ACS68545.1"/>
    <property type="molecule type" value="Genomic_DNA"/>
</dbReference>
<dbReference type="CDD" id="cd17557">
    <property type="entry name" value="REC_Rcp-like"/>
    <property type="match status" value="1"/>
</dbReference>
<dbReference type="Gene3D" id="3.40.50.2300">
    <property type="match status" value="1"/>
</dbReference>
<name>C6G410_9BACT</name>
<evidence type="ECO:0000259" key="2">
    <source>
        <dbReference type="PROSITE" id="PS50110"/>
    </source>
</evidence>
<evidence type="ECO:0000256" key="1">
    <source>
        <dbReference type="PROSITE-ProRule" id="PRU00169"/>
    </source>
</evidence>
<dbReference type="SMART" id="SM00448">
    <property type="entry name" value="REC"/>
    <property type="match status" value="1"/>
</dbReference>
<dbReference type="InterPro" id="IPR001789">
    <property type="entry name" value="Sig_transdc_resp-reg_receiver"/>
</dbReference>
<feature type="domain" description="Response regulatory" evidence="2">
    <location>
        <begin position="12"/>
        <end position="137"/>
    </location>
</feature>
<dbReference type="SUPFAM" id="SSF52172">
    <property type="entry name" value="CheY-like"/>
    <property type="match status" value="1"/>
</dbReference>
<protein>
    <recommendedName>
        <fullName evidence="2">Response regulatory domain-containing protein</fullName>
    </recommendedName>
</protein>
<sequence length="150" mass="16863">MSTGIELGRPIEILLVEDSPTDASLTKEALKRGKIRNNVHLVEDGEQAMSFLRRDSPYQDVPRPDLILLDLNLPRKDGREVLAEIRADPQLKSAVVIVLTTSADEKDILRAYGLNANCYVTKPVDMDQFMVQIKAIENFWLTIVKLPSSM</sequence>
<reference evidence="3" key="1">
    <citation type="journal article" date="2010" name="FEMS Microbiol. Ecol.">
        <title>Novel lipolytic genes from the microbial metagenomic library of the South China Sea marine sediment.</title>
        <authorList>
            <person name="Hu Y."/>
            <person name="Fu C."/>
            <person name="Huang Y."/>
            <person name="Yin Y."/>
            <person name="Cheng G."/>
            <person name="Lei F."/>
            <person name="Lu N."/>
            <person name="Li J."/>
            <person name="Ashforth E.J."/>
            <person name="Zhang L."/>
            <person name="Zhu B."/>
        </authorList>
    </citation>
    <scope>NUCLEOTIDE SEQUENCE</scope>
</reference>
<dbReference type="InterPro" id="IPR011006">
    <property type="entry name" value="CheY-like_superfamily"/>
</dbReference>
<dbReference type="PANTHER" id="PTHR44520:SF2">
    <property type="entry name" value="RESPONSE REGULATOR RCP1"/>
    <property type="match status" value="1"/>
</dbReference>
<dbReference type="Pfam" id="PF00072">
    <property type="entry name" value="Response_reg"/>
    <property type="match status" value="1"/>
</dbReference>
<feature type="modified residue" description="4-aspartylphosphate" evidence="1">
    <location>
        <position position="70"/>
    </location>
</feature>
<dbReference type="PANTHER" id="PTHR44520">
    <property type="entry name" value="RESPONSE REGULATOR RCP1-RELATED"/>
    <property type="match status" value="1"/>
</dbReference>